<reference evidence="2" key="1">
    <citation type="submission" date="2017-02" db="UniProtKB">
        <authorList>
            <consortium name="WormBaseParasite"/>
        </authorList>
    </citation>
    <scope>IDENTIFICATION</scope>
</reference>
<dbReference type="Proteomes" id="UP000036681">
    <property type="component" value="Unplaced"/>
</dbReference>
<accession>A0A0M3I7A8</accession>
<evidence type="ECO:0000313" key="1">
    <source>
        <dbReference type="Proteomes" id="UP000036681"/>
    </source>
</evidence>
<protein>
    <submittedName>
        <fullName evidence="2">Uncharacterized protein</fullName>
    </submittedName>
</protein>
<dbReference type="AlphaFoldDB" id="A0A0M3I7A8"/>
<organism evidence="1 2">
    <name type="scientific">Ascaris lumbricoides</name>
    <name type="common">Giant roundworm</name>
    <dbReference type="NCBI Taxonomy" id="6252"/>
    <lineage>
        <taxon>Eukaryota</taxon>
        <taxon>Metazoa</taxon>
        <taxon>Ecdysozoa</taxon>
        <taxon>Nematoda</taxon>
        <taxon>Chromadorea</taxon>
        <taxon>Rhabditida</taxon>
        <taxon>Spirurina</taxon>
        <taxon>Ascaridomorpha</taxon>
        <taxon>Ascaridoidea</taxon>
        <taxon>Ascarididae</taxon>
        <taxon>Ascaris</taxon>
    </lineage>
</organism>
<name>A0A0M3I7A8_ASCLU</name>
<sequence length="84" mass="9289">MVDISCSVANKNARYCGRARKRIGVELAGASNANGKQEIDGSKGSPLVDSNHVVVELANAGGLRTLRRLRRHPQRRRTAHWQQK</sequence>
<proteinExistence type="predicted"/>
<keyword evidence="1" id="KW-1185">Reference proteome</keyword>
<evidence type="ECO:0000313" key="2">
    <source>
        <dbReference type="WBParaSite" id="ALUE_0001304401-mRNA-1"/>
    </source>
</evidence>
<dbReference type="WBParaSite" id="ALUE_0001304401-mRNA-1">
    <property type="protein sequence ID" value="ALUE_0001304401-mRNA-1"/>
    <property type="gene ID" value="ALUE_0001304401"/>
</dbReference>